<comment type="caution">
    <text evidence="1">The sequence shown here is derived from an EMBL/GenBank/DDBJ whole genome shotgun (WGS) entry which is preliminary data.</text>
</comment>
<feature type="non-terminal residue" evidence="1">
    <location>
        <position position="66"/>
    </location>
</feature>
<feature type="non-terminal residue" evidence="1">
    <location>
        <position position="1"/>
    </location>
</feature>
<gene>
    <name evidence="1" type="ORF">V5O48_012364</name>
</gene>
<evidence type="ECO:0000313" key="2">
    <source>
        <dbReference type="Proteomes" id="UP001465976"/>
    </source>
</evidence>
<keyword evidence="2" id="KW-1185">Reference proteome</keyword>
<organism evidence="1 2">
    <name type="scientific">Marasmius crinis-equi</name>
    <dbReference type="NCBI Taxonomy" id="585013"/>
    <lineage>
        <taxon>Eukaryota</taxon>
        <taxon>Fungi</taxon>
        <taxon>Dikarya</taxon>
        <taxon>Basidiomycota</taxon>
        <taxon>Agaricomycotina</taxon>
        <taxon>Agaricomycetes</taxon>
        <taxon>Agaricomycetidae</taxon>
        <taxon>Agaricales</taxon>
        <taxon>Marasmiineae</taxon>
        <taxon>Marasmiaceae</taxon>
        <taxon>Marasmius</taxon>
    </lineage>
</organism>
<proteinExistence type="predicted"/>
<dbReference type="EMBL" id="JBAHYK010001084">
    <property type="protein sequence ID" value="KAL0569601.1"/>
    <property type="molecule type" value="Genomic_DNA"/>
</dbReference>
<sequence>WELLGMLTVTEHGRLVVKESRRQGNWRTASICLSVGQREFVGTRRQVIRSTPRAFRILCVILGNSW</sequence>
<reference evidence="1 2" key="1">
    <citation type="submission" date="2024-02" db="EMBL/GenBank/DDBJ databases">
        <title>A draft genome for the cacao thread blight pathogen Marasmius crinis-equi.</title>
        <authorList>
            <person name="Cohen S.P."/>
            <person name="Baruah I.K."/>
            <person name="Amoako-Attah I."/>
            <person name="Bukari Y."/>
            <person name="Meinhardt L.W."/>
            <person name="Bailey B.A."/>
        </authorList>
    </citation>
    <scope>NUCLEOTIDE SEQUENCE [LARGE SCALE GENOMIC DNA]</scope>
    <source>
        <strain evidence="1 2">GH-76</strain>
    </source>
</reference>
<protein>
    <submittedName>
        <fullName evidence="1">Uncharacterized protein</fullName>
    </submittedName>
</protein>
<evidence type="ECO:0000313" key="1">
    <source>
        <dbReference type="EMBL" id="KAL0569601.1"/>
    </source>
</evidence>
<dbReference type="Proteomes" id="UP001465976">
    <property type="component" value="Unassembled WGS sequence"/>
</dbReference>
<name>A0ABR3F306_9AGAR</name>
<accession>A0ABR3F306</accession>